<comment type="caution">
    <text evidence="2">The sequence shown here is derived from an EMBL/GenBank/DDBJ whole genome shotgun (WGS) entry which is preliminary data.</text>
</comment>
<feature type="region of interest" description="Disordered" evidence="1">
    <location>
        <begin position="110"/>
        <end position="237"/>
    </location>
</feature>
<feature type="compositionally biased region" description="Low complexity" evidence="1">
    <location>
        <begin position="117"/>
        <end position="136"/>
    </location>
</feature>
<name>A0AAN9U2G3_9HEMI</name>
<feature type="region of interest" description="Disordered" evidence="1">
    <location>
        <begin position="325"/>
        <end position="344"/>
    </location>
</feature>
<keyword evidence="3" id="KW-1185">Reference proteome</keyword>
<dbReference type="EMBL" id="JBBCAQ010000006">
    <property type="protein sequence ID" value="KAK7603278.1"/>
    <property type="molecule type" value="Genomic_DNA"/>
</dbReference>
<feature type="region of interest" description="Disordered" evidence="1">
    <location>
        <begin position="274"/>
        <end position="298"/>
    </location>
</feature>
<evidence type="ECO:0000313" key="2">
    <source>
        <dbReference type="EMBL" id="KAK7603278.1"/>
    </source>
</evidence>
<evidence type="ECO:0000313" key="3">
    <source>
        <dbReference type="Proteomes" id="UP001367676"/>
    </source>
</evidence>
<proteinExistence type="predicted"/>
<feature type="compositionally biased region" description="Polar residues" evidence="1">
    <location>
        <begin position="212"/>
        <end position="237"/>
    </location>
</feature>
<feature type="compositionally biased region" description="Polar residues" evidence="1">
    <location>
        <begin position="289"/>
        <end position="298"/>
    </location>
</feature>
<accession>A0AAN9U2G3</accession>
<feature type="compositionally biased region" description="Polar residues" evidence="1">
    <location>
        <begin position="137"/>
        <end position="182"/>
    </location>
</feature>
<feature type="region of interest" description="Disordered" evidence="1">
    <location>
        <begin position="457"/>
        <end position="499"/>
    </location>
</feature>
<evidence type="ECO:0000256" key="1">
    <source>
        <dbReference type="SAM" id="MobiDB-lite"/>
    </source>
</evidence>
<protein>
    <submittedName>
        <fullName evidence="2">Uncharacterized protein</fullName>
    </submittedName>
</protein>
<dbReference type="Proteomes" id="UP001367676">
    <property type="component" value="Unassembled WGS sequence"/>
</dbReference>
<dbReference type="AlphaFoldDB" id="A0AAN9U2G3"/>
<gene>
    <name evidence="2" type="ORF">V9T40_003277</name>
</gene>
<feature type="compositionally biased region" description="Polar residues" evidence="1">
    <location>
        <begin position="189"/>
        <end position="200"/>
    </location>
</feature>
<feature type="compositionally biased region" description="Acidic residues" evidence="1">
    <location>
        <begin position="474"/>
        <end position="484"/>
    </location>
</feature>
<reference evidence="2 3" key="1">
    <citation type="submission" date="2024-03" db="EMBL/GenBank/DDBJ databases">
        <title>Adaptation during the transition from Ophiocordyceps entomopathogen to insect associate is accompanied by gene loss and intensified selection.</title>
        <authorList>
            <person name="Ward C.M."/>
            <person name="Onetto C.A."/>
            <person name="Borneman A.R."/>
        </authorList>
    </citation>
    <scope>NUCLEOTIDE SEQUENCE [LARGE SCALE GENOMIC DNA]</scope>
    <source>
        <strain evidence="2">AWRI1</strain>
        <tissue evidence="2">Single Adult Female</tissue>
    </source>
</reference>
<organism evidence="2 3">
    <name type="scientific">Parthenolecanium corni</name>
    <dbReference type="NCBI Taxonomy" id="536013"/>
    <lineage>
        <taxon>Eukaryota</taxon>
        <taxon>Metazoa</taxon>
        <taxon>Ecdysozoa</taxon>
        <taxon>Arthropoda</taxon>
        <taxon>Hexapoda</taxon>
        <taxon>Insecta</taxon>
        <taxon>Pterygota</taxon>
        <taxon>Neoptera</taxon>
        <taxon>Paraneoptera</taxon>
        <taxon>Hemiptera</taxon>
        <taxon>Sternorrhyncha</taxon>
        <taxon>Coccoidea</taxon>
        <taxon>Coccidae</taxon>
        <taxon>Parthenolecanium</taxon>
    </lineage>
</organism>
<sequence length="519" mass="58008">MDSQYDLEAGLTMALPLITTPLTRLKRQTHPAATIAKLPTPDNSAFIPILGPTQALNSQPSFFANTESFQNTLDFPNARDAPIDYLVPPNPNSHISNLNFQDPAANLQNLDSFDATSPSSSSSNNFNSVQSFQNPFLSQPNFQNQINHPQLSTTPSAQTSDQVQSISFQNPLVPSPTPSLVQNIPPPSLTNQQFLTNKISGPNKEPFLANQFPVNSPQLANPNTFNKPDAQQSERSNQGKYELGYDANEILAPPQDSFSRNSEYDTINVPKFRRLNHVSGPPGPPVGLQPNNQHQVPTNHFAAPNQFQTPSNQQFQPFNSFTPHNRPSNDHFTPPNSPFAPASNQITSNQPFLKENTINNPNNIVWGSQKQQFNFASTTNAPFLPTVPPTPQPQLNNVNFQNVAPFNQAQSPPQLQQFQPPPPNNQLYHLQNVNLNQNFALETPLAAQFDSFLPQGTVSDHSFPQHFRKRQVNSEEEEYEEQREEPESKYKPKAGPVYSFVKTDRDGHFKWSVRHPSRR</sequence>